<dbReference type="Proteomes" id="UP000232323">
    <property type="component" value="Unassembled WGS sequence"/>
</dbReference>
<evidence type="ECO:0000313" key="1">
    <source>
        <dbReference type="EMBL" id="GAX74086.1"/>
    </source>
</evidence>
<organism evidence="1 2">
    <name type="scientific">Chlamydomonas eustigma</name>
    <dbReference type="NCBI Taxonomy" id="1157962"/>
    <lineage>
        <taxon>Eukaryota</taxon>
        <taxon>Viridiplantae</taxon>
        <taxon>Chlorophyta</taxon>
        <taxon>core chlorophytes</taxon>
        <taxon>Chlorophyceae</taxon>
        <taxon>CS clade</taxon>
        <taxon>Chlamydomonadales</taxon>
        <taxon>Chlamydomonadaceae</taxon>
        <taxon>Chlamydomonas</taxon>
    </lineage>
</organism>
<dbReference type="SMART" id="SM00185">
    <property type="entry name" value="ARM"/>
    <property type="match status" value="3"/>
</dbReference>
<comment type="caution">
    <text evidence="1">The sequence shown here is derived from an EMBL/GenBank/DDBJ whole genome shotgun (WGS) entry which is preliminary data.</text>
</comment>
<proteinExistence type="predicted"/>
<dbReference type="PANTHER" id="PTHR46241">
    <property type="entry name" value="ARMADILLO REPEAT-CONTAINING PROTEIN 4 ARMC4"/>
    <property type="match status" value="1"/>
</dbReference>
<sequence>MRRTVARSEKRTGVSLNANNQVQTVVDQQGSGRVVHKPDGTIVWEPLLTRGSPSLPGKGGVTAGRLSNALETAGWAVLAVSGVVASTSTIQQVHQAHRLGIPITSSQLTSAVAHTVASTLAGMITGTILGPVRAVTTVAAFMVRPVLGGLVLHQGVMWARRSLMGVMGLIRKLQSGNCMVQLEAVGAIITRALSSDKFRQEFCRFRGVELLLKMISEALVEAAGTSGVVPGVLPAGTGSATAAAATSSPLLQLLAKALEVLLRNQECRDSCITAGGVPVILKLLSCASAPVLNMGMSTLSQTTYSKCSSPTHAQSSDSSDSISSKMYAATPRLAIHHEKVPATLASSAITLQELSMSCLSHLSTHPAAKDAIREAKGMPLIVSLLSSKSEPSAGHHIEQAMVLLQALAVDPRVKDDLGRAGAVPALLEVIISAGPQSPVHSDALVVLHSLLKGSRNNQLALAQVPGSFSQLRTVVAALGPSWLPCKSDIHGLLTVLSRFPPDMPCHVLQEDPASLGGDMDTQKQLYQDEDRPCSPTCSTGSFIECDREGL</sequence>
<reference evidence="1 2" key="1">
    <citation type="submission" date="2017-08" db="EMBL/GenBank/DDBJ databases">
        <title>Acidophilic green algal genome provides insights into adaptation to an acidic environment.</title>
        <authorList>
            <person name="Hirooka S."/>
            <person name="Hirose Y."/>
            <person name="Kanesaki Y."/>
            <person name="Higuchi S."/>
            <person name="Fujiwara T."/>
            <person name="Onuma R."/>
            <person name="Era A."/>
            <person name="Ohbayashi R."/>
            <person name="Uzuka A."/>
            <person name="Nozaki H."/>
            <person name="Yoshikawa H."/>
            <person name="Miyagishima S.Y."/>
        </authorList>
    </citation>
    <scope>NUCLEOTIDE SEQUENCE [LARGE SCALE GENOMIC DNA]</scope>
    <source>
        <strain evidence="1 2">NIES-2499</strain>
    </source>
</reference>
<dbReference type="PANTHER" id="PTHR46241:SF1">
    <property type="entry name" value="OUTER DYNEIN ARM-DOCKING COMPLEX SUBUNIT 2"/>
    <property type="match status" value="1"/>
</dbReference>
<dbReference type="STRING" id="1157962.A0A250WTK7"/>
<dbReference type="InterPro" id="IPR000225">
    <property type="entry name" value="Armadillo"/>
</dbReference>
<gene>
    <name evidence="1" type="ORF">CEUSTIGMA_g1536.t1</name>
</gene>
<keyword evidence="2" id="KW-1185">Reference proteome</keyword>
<dbReference type="SUPFAM" id="SSF48371">
    <property type="entry name" value="ARM repeat"/>
    <property type="match status" value="1"/>
</dbReference>
<dbReference type="InterPro" id="IPR016024">
    <property type="entry name" value="ARM-type_fold"/>
</dbReference>
<protein>
    <recommendedName>
        <fullName evidence="3">Armadillo repeat-containing domain-containing protein</fullName>
    </recommendedName>
</protein>
<dbReference type="AlphaFoldDB" id="A0A250WTK7"/>
<dbReference type="EMBL" id="BEGY01000006">
    <property type="protein sequence ID" value="GAX74086.1"/>
    <property type="molecule type" value="Genomic_DNA"/>
</dbReference>
<evidence type="ECO:0000313" key="2">
    <source>
        <dbReference type="Proteomes" id="UP000232323"/>
    </source>
</evidence>
<name>A0A250WTK7_9CHLO</name>
<evidence type="ECO:0008006" key="3">
    <source>
        <dbReference type="Google" id="ProtNLM"/>
    </source>
</evidence>
<accession>A0A250WTK7</accession>
<dbReference type="InterPro" id="IPR011989">
    <property type="entry name" value="ARM-like"/>
</dbReference>
<dbReference type="OrthoDB" id="1683831at2759"/>
<dbReference type="Gene3D" id="1.25.10.10">
    <property type="entry name" value="Leucine-rich Repeat Variant"/>
    <property type="match status" value="2"/>
</dbReference>